<dbReference type="AlphaFoldDB" id="A0A7M1T3R5"/>
<dbReference type="InterPro" id="IPR011066">
    <property type="entry name" value="MscS_channel_C_sf"/>
</dbReference>
<evidence type="ECO:0000313" key="8">
    <source>
        <dbReference type="EMBL" id="QOR74459.1"/>
    </source>
</evidence>
<proteinExistence type="predicted"/>
<evidence type="ECO:0000256" key="1">
    <source>
        <dbReference type="ARBA" id="ARBA00004651"/>
    </source>
</evidence>
<dbReference type="PANTHER" id="PTHR30221:SF1">
    <property type="entry name" value="SMALL-CONDUCTANCE MECHANOSENSITIVE CHANNEL"/>
    <property type="match status" value="1"/>
</dbReference>
<keyword evidence="5 6" id="KW-0472">Membrane</keyword>
<dbReference type="InterPro" id="IPR045275">
    <property type="entry name" value="MscS_archaea/bacteria_type"/>
</dbReference>
<keyword evidence="3 6" id="KW-0812">Transmembrane</keyword>
<dbReference type="Gene3D" id="1.10.287.1260">
    <property type="match status" value="1"/>
</dbReference>
<reference evidence="8 9" key="1">
    <citation type="submission" date="2020-10" db="EMBL/GenBank/DDBJ databases">
        <title>Complete genome of Cruoricapor ignavus strain M1214 isolated from the blood culture of a febrile patient.</title>
        <authorList>
            <person name="Guglielmino C.J.D."/>
        </authorList>
    </citation>
    <scope>NUCLEOTIDE SEQUENCE [LARGE SCALE GENOMIC DNA]</scope>
    <source>
        <strain evidence="8 9">M1214</strain>
    </source>
</reference>
<dbReference type="Gene3D" id="2.30.30.60">
    <property type="match status" value="1"/>
</dbReference>
<evidence type="ECO:0000256" key="6">
    <source>
        <dbReference type="SAM" id="Phobius"/>
    </source>
</evidence>
<evidence type="ECO:0000256" key="5">
    <source>
        <dbReference type="ARBA" id="ARBA00023136"/>
    </source>
</evidence>
<dbReference type="Pfam" id="PF00924">
    <property type="entry name" value="MS_channel_2nd"/>
    <property type="match status" value="1"/>
</dbReference>
<evidence type="ECO:0000256" key="2">
    <source>
        <dbReference type="ARBA" id="ARBA00022475"/>
    </source>
</evidence>
<sequence length="291" mass="32677">MNDITQQTMSYIDIVYHTLERWYKQFAAFTPNLIAGLIVFFLFLKGSRWLSETTVKLLNKFLPKGQGRTTAVSMVGLFRFMFVLLGTFLSLEIMGLSSVLWKFIGSLGVAGVIAGVALRDLVASMFSGILVGVDKSFRVGDYIQLANYTGTVNDIGFLTTKLITDDGKVVFIPNQVIFNAPFFNISASPQRRVVLDIQIPVDEDIEKARQVIIDELERQHRKDNIQDPVQVLYSKVEDGMFYLNVNFSVPTPSQFLTKRNDSIILLSKKLKEAGIQFITPTSVSLENGVNR</sequence>
<dbReference type="InterPro" id="IPR023408">
    <property type="entry name" value="MscS_beta-dom_sf"/>
</dbReference>
<dbReference type="PROSITE" id="PS01246">
    <property type="entry name" value="UPF0003"/>
    <property type="match status" value="1"/>
</dbReference>
<accession>A0A7M1T3R5</accession>
<dbReference type="SUPFAM" id="SSF50182">
    <property type="entry name" value="Sm-like ribonucleoproteins"/>
    <property type="match status" value="1"/>
</dbReference>
<keyword evidence="4 6" id="KW-1133">Transmembrane helix</keyword>
<feature type="domain" description="Mechanosensitive ion channel MscS" evidence="7">
    <location>
        <begin position="120"/>
        <end position="186"/>
    </location>
</feature>
<dbReference type="EMBL" id="CP063145">
    <property type="protein sequence ID" value="QOR74459.1"/>
    <property type="molecule type" value="Genomic_DNA"/>
</dbReference>
<protein>
    <submittedName>
        <fullName evidence="8">Mechanosensitive ion channel family protein</fullName>
    </submittedName>
</protein>
<evidence type="ECO:0000256" key="4">
    <source>
        <dbReference type="ARBA" id="ARBA00022989"/>
    </source>
</evidence>
<dbReference type="InterPro" id="IPR010920">
    <property type="entry name" value="LSM_dom_sf"/>
</dbReference>
<evidence type="ECO:0000259" key="7">
    <source>
        <dbReference type="Pfam" id="PF00924"/>
    </source>
</evidence>
<gene>
    <name evidence="8" type="ORF">IMZ16_03210</name>
</gene>
<organism evidence="8 9">
    <name type="scientific">Cruoricaptor ignavus</name>
    <dbReference type="NCBI Taxonomy" id="1118202"/>
    <lineage>
        <taxon>Bacteria</taxon>
        <taxon>Pseudomonadati</taxon>
        <taxon>Bacteroidota</taxon>
        <taxon>Flavobacteriia</taxon>
        <taxon>Flavobacteriales</taxon>
        <taxon>Weeksellaceae</taxon>
        <taxon>Cruoricaptor</taxon>
    </lineage>
</organism>
<dbReference type="KEGG" id="civ:IMZ16_03210"/>
<name>A0A7M1T3R5_9FLAO</name>
<evidence type="ECO:0000256" key="3">
    <source>
        <dbReference type="ARBA" id="ARBA00022692"/>
    </source>
</evidence>
<dbReference type="InterPro" id="IPR006685">
    <property type="entry name" value="MscS_channel_2nd"/>
</dbReference>
<feature type="transmembrane region" description="Helical" evidence="6">
    <location>
        <begin position="99"/>
        <end position="118"/>
    </location>
</feature>
<feature type="transmembrane region" description="Helical" evidence="6">
    <location>
        <begin position="70"/>
        <end position="93"/>
    </location>
</feature>
<dbReference type="SUPFAM" id="SSF82689">
    <property type="entry name" value="Mechanosensitive channel protein MscS (YggB), C-terminal domain"/>
    <property type="match status" value="1"/>
</dbReference>
<feature type="transmembrane region" description="Helical" evidence="6">
    <location>
        <begin position="26"/>
        <end position="44"/>
    </location>
</feature>
<dbReference type="GO" id="GO:0008381">
    <property type="term" value="F:mechanosensitive monoatomic ion channel activity"/>
    <property type="evidence" value="ECO:0007669"/>
    <property type="project" value="InterPro"/>
</dbReference>
<dbReference type="RefSeq" id="WP_193440467.1">
    <property type="nucleotide sequence ID" value="NZ_CP063145.1"/>
</dbReference>
<dbReference type="Gene3D" id="3.30.70.100">
    <property type="match status" value="1"/>
</dbReference>
<dbReference type="InterPro" id="IPR006686">
    <property type="entry name" value="MscS_channel_CS"/>
</dbReference>
<keyword evidence="2" id="KW-1003">Cell membrane</keyword>
<dbReference type="Proteomes" id="UP000593605">
    <property type="component" value="Chromosome"/>
</dbReference>
<dbReference type="GO" id="GO:0005886">
    <property type="term" value="C:plasma membrane"/>
    <property type="evidence" value="ECO:0007669"/>
    <property type="project" value="UniProtKB-SubCell"/>
</dbReference>
<comment type="subcellular location">
    <subcellularLocation>
        <location evidence="1">Cell membrane</location>
        <topology evidence="1">Multi-pass membrane protein</topology>
    </subcellularLocation>
</comment>
<dbReference type="PANTHER" id="PTHR30221">
    <property type="entry name" value="SMALL-CONDUCTANCE MECHANOSENSITIVE CHANNEL"/>
    <property type="match status" value="1"/>
</dbReference>
<evidence type="ECO:0000313" key="9">
    <source>
        <dbReference type="Proteomes" id="UP000593605"/>
    </source>
</evidence>